<dbReference type="EMBL" id="JAFFZE010000012">
    <property type="protein sequence ID" value="MCT2584487.1"/>
    <property type="molecule type" value="Genomic_DNA"/>
</dbReference>
<dbReference type="InterPro" id="IPR003594">
    <property type="entry name" value="HATPase_dom"/>
</dbReference>
<keyword evidence="5" id="KW-1185">Reference proteome</keyword>
<sequence length="332" mass="36570">MDSDPGPSRRGTSWYEPASLDHDPFTHSAVFYRDEPEYLAHTVPFILDGQAAGEPVAVAVPGPNLRAIQDEVGIRGGRVDEVRWLDMTKAGRNPGRIIPGVLRAFADQHTDRRARIIGEPIWPGRSSSEYPACVQHEALINAAFLGREVTILCPYDAQGLDPVVLADAAATHPIMVDGDRWWRSRDYAPEQVVDAYNTPLTEPASAQEHAVAADQLPLIRRWARQRAAQAGVETDRLDDVTFVVNELVTNSIEHGTGNPRVLAWTTKDAVVFQTTNAGTIPDPLVGRLPATPGQIRGRGLLATNLLTDLVRIHRSDDRTTIRVHFHRAGHPR</sequence>
<dbReference type="Proteomes" id="UP001156441">
    <property type="component" value="Unassembled WGS sequence"/>
</dbReference>
<evidence type="ECO:0000313" key="4">
    <source>
        <dbReference type="EMBL" id="MCT2584487.1"/>
    </source>
</evidence>
<keyword evidence="4" id="KW-0418">Kinase</keyword>
<accession>A0ABT2J9E2</accession>
<dbReference type="InterPro" id="IPR050267">
    <property type="entry name" value="Anti-sigma-factor_SerPK"/>
</dbReference>
<feature type="domain" description="MEDS" evidence="3">
    <location>
        <begin position="26"/>
        <end position="173"/>
    </location>
</feature>
<reference evidence="4 5" key="1">
    <citation type="submission" date="2021-02" db="EMBL/GenBank/DDBJ databases">
        <title>Actinophytocola xerophila sp. nov., isolated from soil of cotton cropping field.</title>
        <authorList>
            <person name="Huang R."/>
            <person name="Chen X."/>
            <person name="Ge X."/>
            <person name="Liu W."/>
        </authorList>
    </citation>
    <scope>NUCLEOTIDE SEQUENCE [LARGE SCALE GENOMIC DNA]</scope>
    <source>
        <strain evidence="4 5">S1-96</strain>
    </source>
</reference>
<organism evidence="4 5">
    <name type="scientific">Actinophytocola gossypii</name>
    <dbReference type="NCBI Taxonomy" id="2812003"/>
    <lineage>
        <taxon>Bacteria</taxon>
        <taxon>Bacillati</taxon>
        <taxon>Actinomycetota</taxon>
        <taxon>Actinomycetes</taxon>
        <taxon>Pseudonocardiales</taxon>
        <taxon>Pseudonocardiaceae</taxon>
    </lineage>
</organism>
<dbReference type="InterPro" id="IPR036890">
    <property type="entry name" value="HATPase_C_sf"/>
</dbReference>
<evidence type="ECO:0000259" key="3">
    <source>
        <dbReference type="Pfam" id="PF14417"/>
    </source>
</evidence>
<dbReference type="Pfam" id="PF13581">
    <property type="entry name" value="HATPase_c_2"/>
    <property type="match status" value="1"/>
</dbReference>
<keyword evidence="4" id="KW-0808">Transferase</keyword>
<dbReference type="InterPro" id="IPR025847">
    <property type="entry name" value="MEDS_domain"/>
</dbReference>
<keyword evidence="1" id="KW-0723">Serine/threonine-protein kinase</keyword>
<gene>
    <name evidence="4" type="ORF">JT362_15285</name>
</gene>
<dbReference type="Gene3D" id="3.30.565.10">
    <property type="entry name" value="Histidine kinase-like ATPase, C-terminal domain"/>
    <property type="match status" value="1"/>
</dbReference>
<name>A0ABT2J9E2_9PSEU</name>
<proteinExistence type="predicted"/>
<dbReference type="PANTHER" id="PTHR35526">
    <property type="entry name" value="ANTI-SIGMA-F FACTOR RSBW-RELATED"/>
    <property type="match status" value="1"/>
</dbReference>
<evidence type="ECO:0000313" key="5">
    <source>
        <dbReference type="Proteomes" id="UP001156441"/>
    </source>
</evidence>
<feature type="domain" description="Histidine kinase/HSP90-like ATPase" evidence="2">
    <location>
        <begin position="213"/>
        <end position="323"/>
    </location>
</feature>
<dbReference type="Pfam" id="PF14417">
    <property type="entry name" value="MEDS"/>
    <property type="match status" value="1"/>
</dbReference>
<comment type="caution">
    <text evidence="4">The sequence shown here is derived from an EMBL/GenBank/DDBJ whole genome shotgun (WGS) entry which is preliminary data.</text>
</comment>
<dbReference type="InterPro" id="IPR047718">
    <property type="entry name" value="RsbA-like_anti_sig"/>
</dbReference>
<evidence type="ECO:0000256" key="1">
    <source>
        <dbReference type="ARBA" id="ARBA00022527"/>
    </source>
</evidence>
<protein>
    <submittedName>
        <fullName evidence="4">Sensor histidine kinase</fullName>
    </submittedName>
</protein>
<dbReference type="GO" id="GO:0016301">
    <property type="term" value="F:kinase activity"/>
    <property type="evidence" value="ECO:0007669"/>
    <property type="project" value="UniProtKB-KW"/>
</dbReference>
<dbReference type="NCBIfam" id="NF041045">
    <property type="entry name" value="RsbA_anti_sig"/>
    <property type="match status" value="1"/>
</dbReference>
<dbReference type="CDD" id="cd16936">
    <property type="entry name" value="HATPase_RsbW-like"/>
    <property type="match status" value="1"/>
</dbReference>
<evidence type="ECO:0000259" key="2">
    <source>
        <dbReference type="Pfam" id="PF13581"/>
    </source>
</evidence>
<dbReference type="PANTHER" id="PTHR35526:SF3">
    <property type="entry name" value="ANTI-SIGMA-F FACTOR RSBW"/>
    <property type="match status" value="1"/>
</dbReference>